<dbReference type="EMBL" id="QTSX02002974">
    <property type="protein sequence ID" value="KAJ9072699.1"/>
    <property type="molecule type" value="Genomic_DNA"/>
</dbReference>
<evidence type="ECO:0000313" key="1">
    <source>
        <dbReference type="EMBL" id="KAJ9072699.1"/>
    </source>
</evidence>
<sequence>MWRFSSWDLQNWGRRWGPEGGLGSNNRRNSKQQSQNQTKKATHFPQAANVIECITKKIKIGVVNL</sequence>
<dbReference type="Proteomes" id="UP001165960">
    <property type="component" value="Unassembled WGS sequence"/>
</dbReference>
<proteinExistence type="predicted"/>
<comment type="caution">
    <text evidence="1">The sequence shown here is derived from an EMBL/GenBank/DDBJ whole genome shotgun (WGS) entry which is preliminary data.</text>
</comment>
<accession>A0ACC2TDC0</accession>
<protein>
    <submittedName>
        <fullName evidence="1">Uncharacterized protein</fullName>
    </submittedName>
</protein>
<evidence type="ECO:0000313" key="2">
    <source>
        <dbReference type="Proteomes" id="UP001165960"/>
    </source>
</evidence>
<gene>
    <name evidence="1" type="ORF">DSO57_1024652</name>
</gene>
<reference evidence="1" key="1">
    <citation type="submission" date="2022-04" db="EMBL/GenBank/DDBJ databases">
        <title>Genome of the entomopathogenic fungus Entomophthora muscae.</title>
        <authorList>
            <person name="Elya C."/>
            <person name="Lovett B.R."/>
            <person name="Lee E."/>
            <person name="Macias A.M."/>
            <person name="Hajek A.E."/>
            <person name="De Bivort B.L."/>
            <person name="Kasson M.T."/>
            <person name="De Fine Licht H.H."/>
            <person name="Stajich J.E."/>
        </authorList>
    </citation>
    <scope>NUCLEOTIDE SEQUENCE</scope>
    <source>
        <strain evidence="1">Berkeley</strain>
    </source>
</reference>
<name>A0ACC2TDC0_9FUNG</name>
<organism evidence="1 2">
    <name type="scientific">Entomophthora muscae</name>
    <dbReference type="NCBI Taxonomy" id="34485"/>
    <lineage>
        <taxon>Eukaryota</taxon>
        <taxon>Fungi</taxon>
        <taxon>Fungi incertae sedis</taxon>
        <taxon>Zoopagomycota</taxon>
        <taxon>Entomophthoromycotina</taxon>
        <taxon>Entomophthoromycetes</taxon>
        <taxon>Entomophthorales</taxon>
        <taxon>Entomophthoraceae</taxon>
        <taxon>Entomophthora</taxon>
    </lineage>
</organism>
<keyword evidence="2" id="KW-1185">Reference proteome</keyword>